<dbReference type="EMBL" id="PIUM01000054">
    <property type="protein sequence ID" value="PKU21514.1"/>
    <property type="molecule type" value="Genomic_DNA"/>
</dbReference>
<name>A0A2N3PM93_9PROT</name>
<evidence type="ECO:0000313" key="1">
    <source>
        <dbReference type="EMBL" id="PKU21514.1"/>
    </source>
</evidence>
<reference evidence="2" key="1">
    <citation type="submission" date="2017-12" db="EMBL/GenBank/DDBJ databases">
        <title>Draft genome sequence of Telmatospirillum siberiense 26-4b1T, an acidotolerant peatland alphaproteobacterium potentially involved in sulfur cycling.</title>
        <authorList>
            <person name="Hausmann B."/>
            <person name="Pjevac P."/>
            <person name="Schreck K."/>
            <person name="Herbold C.W."/>
            <person name="Daims H."/>
            <person name="Wagner M."/>
            <person name="Pester M."/>
            <person name="Loy A."/>
        </authorList>
    </citation>
    <scope>NUCLEOTIDE SEQUENCE [LARGE SCALE GENOMIC DNA]</scope>
    <source>
        <strain evidence="2">26-4b1</strain>
    </source>
</reference>
<gene>
    <name evidence="1" type="ORF">CWS72_26285</name>
</gene>
<dbReference type="AlphaFoldDB" id="A0A2N3PM93"/>
<protein>
    <submittedName>
        <fullName evidence="1">Uncharacterized protein</fullName>
    </submittedName>
</protein>
<keyword evidence="2" id="KW-1185">Reference proteome</keyword>
<sequence>MKIVIVMMKLLIGVIVLSLLACSLYFFIMEGYAYIYRSEDKAQEAAEAIFYKICKNNNLDPRSFHGPERPSIELDKKRDQYSFIWTRRVNETIYVNVSYLPYDFASSVSEALVERKKSSESFP</sequence>
<accession>A0A2N3PM93</accession>
<comment type="caution">
    <text evidence="1">The sequence shown here is derived from an EMBL/GenBank/DDBJ whole genome shotgun (WGS) entry which is preliminary data.</text>
</comment>
<proteinExistence type="predicted"/>
<dbReference type="RefSeq" id="WP_101253633.1">
    <property type="nucleotide sequence ID" value="NZ_PIUM01000054.1"/>
</dbReference>
<dbReference type="PROSITE" id="PS51257">
    <property type="entry name" value="PROKAR_LIPOPROTEIN"/>
    <property type="match status" value="1"/>
</dbReference>
<organism evidence="1 2">
    <name type="scientific">Telmatospirillum siberiense</name>
    <dbReference type="NCBI Taxonomy" id="382514"/>
    <lineage>
        <taxon>Bacteria</taxon>
        <taxon>Pseudomonadati</taxon>
        <taxon>Pseudomonadota</taxon>
        <taxon>Alphaproteobacteria</taxon>
        <taxon>Rhodospirillales</taxon>
        <taxon>Rhodospirillaceae</taxon>
        <taxon>Telmatospirillum</taxon>
    </lineage>
</organism>
<evidence type="ECO:0000313" key="2">
    <source>
        <dbReference type="Proteomes" id="UP000233293"/>
    </source>
</evidence>
<dbReference type="Proteomes" id="UP000233293">
    <property type="component" value="Unassembled WGS sequence"/>
</dbReference>